<evidence type="ECO:0000313" key="1">
    <source>
        <dbReference type="EMBL" id="GFT82941.1"/>
    </source>
</evidence>
<keyword evidence="2" id="KW-1185">Reference proteome</keyword>
<evidence type="ECO:0000313" key="2">
    <source>
        <dbReference type="Proteomes" id="UP000887013"/>
    </source>
</evidence>
<name>A0A8X6U5L5_NEPPI</name>
<gene>
    <name evidence="1" type="ORF">NPIL_386751</name>
</gene>
<accession>A0A8X6U5L5</accession>
<dbReference type="EMBL" id="BMAW01023471">
    <property type="protein sequence ID" value="GFT82941.1"/>
    <property type="molecule type" value="Genomic_DNA"/>
</dbReference>
<protein>
    <submittedName>
        <fullName evidence="1">Uncharacterized protein</fullName>
    </submittedName>
</protein>
<dbReference type="AlphaFoldDB" id="A0A8X6U5L5"/>
<reference evidence="1" key="1">
    <citation type="submission" date="2020-08" db="EMBL/GenBank/DDBJ databases">
        <title>Multicomponent nature underlies the extraordinary mechanical properties of spider dragline silk.</title>
        <authorList>
            <person name="Kono N."/>
            <person name="Nakamura H."/>
            <person name="Mori M."/>
            <person name="Yoshida Y."/>
            <person name="Ohtoshi R."/>
            <person name="Malay A.D."/>
            <person name="Moran D.A.P."/>
            <person name="Tomita M."/>
            <person name="Numata K."/>
            <person name="Arakawa K."/>
        </authorList>
    </citation>
    <scope>NUCLEOTIDE SEQUENCE</scope>
</reference>
<organism evidence="1 2">
    <name type="scientific">Nephila pilipes</name>
    <name type="common">Giant wood spider</name>
    <name type="synonym">Nephila maculata</name>
    <dbReference type="NCBI Taxonomy" id="299642"/>
    <lineage>
        <taxon>Eukaryota</taxon>
        <taxon>Metazoa</taxon>
        <taxon>Ecdysozoa</taxon>
        <taxon>Arthropoda</taxon>
        <taxon>Chelicerata</taxon>
        <taxon>Arachnida</taxon>
        <taxon>Araneae</taxon>
        <taxon>Araneomorphae</taxon>
        <taxon>Entelegynae</taxon>
        <taxon>Araneoidea</taxon>
        <taxon>Nephilidae</taxon>
        <taxon>Nephila</taxon>
    </lineage>
</organism>
<comment type="caution">
    <text evidence="1">The sequence shown here is derived from an EMBL/GenBank/DDBJ whole genome shotgun (WGS) entry which is preliminary data.</text>
</comment>
<dbReference type="Proteomes" id="UP000887013">
    <property type="component" value="Unassembled WGS sequence"/>
</dbReference>
<sequence length="118" mass="13160">MVVKHSRGRQERGLKTSATFSAKKACGARHYAQACGPHLPLRMPVYLSFRTIAVDPAELFKQWPKSFSSRVARYLANKSLIVPTVSWGCMVVLSHPFCKVAAAGQTTHTRSLGTRRFR</sequence>
<proteinExistence type="predicted"/>